<dbReference type="PANTHER" id="PTHR12149:SF8">
    <property type="entry name" value="PROTEIN-RIBULOSAMINE 3-KINASE"/>
    <property type="match status" value="1"/>
</dbReference>
<dbReference type="GO" id="GO:0016301">
    <property type="term" value="F:kinase activity"/>
    <property type="evidence" value="ECO:0007669"/>
    <property type="project" value="UniProtKB-UniRule"/>
</dbReference>
<accession>A0A2S6GDY6</accession>
<dbReference type="PIRSF" id="PIRSF006221">
    <property type="entry name" value="Ketosamine-3-kinase"/>
    <property type="match status" value="1"/>
</dbReference>
<gene>
    <name evidence="2" type="ORF">CLV40_12833</name>
</gene>
<evidence type="ECO:0000313" key="2">
    <source>
        <dbReference type="EMBL" id="PPK63420.1"/>
    </source>
</evidence>
<keyword evidence="1" id="KW-0808">Transferase</keyword>
<keyword evidence="3" id="KW-1185">Reference proteome</keyword>
<dbReference type="PANTHER" id="PTHR12149">
    <property type="entry name" value="FRUCTOSAMINE 3 KINASE-RELATED PROTEIN"/>
    <property type="match status" value="1"/>
</dbReference>
<dbReference type="Gene3D" id="1.10.510.10">
    <property type="entry name" value="Transferase(Phosphotransferase) domain 1"/>
    <property type="match status" value="1"/>
</dbReference>
<organism evidence="2 3">
    <name type="scientific">Actinokineospora auranticolor</name>
    <dbReference type="NCBI Taxonomy" id="155976"/>
    <lineage>
        <taxon>Bacteria</taxon>
        <taxon>Bacillati</taxon>
        <taxon>Actinomycetota</taxon>
        <taxon>Actinomycetes</taxon>
        <taxon>Pseudonocardiales</taxon>
        <taxon>Pseudonocardiaceae</taxon>
        <taxon>Actinokineospora</taxon>
    </lineage>
</organism>
<dbReference type="Gene3D" id="1.20.1270.240">
    <property type="match status" value="1"/>
</dbReference>
<dbReference type="SUPFAM" id="SSF56112">
    <property type="entry name" value="Protein kinase-like (PK-like)"/>
    <property type="match status" value="1"/>
</dbReference>
<dbReference type="Proteomes" id="UP000239203">
    <property type="component" value="Unassembled WGS sequence"/>
</dbReference>
<reference evidence="2 3" key="1">
    <citation type="submission" date="2018-02" db="EMBL/GenBank/DDBJ databases">
        <title>Genomic Encyclopedia of Archaeal and Bacterial Type Strains, Phase II (KMG-II): from individual species to whole genera.</title>
        <authorList>
            <person name="Goeker M."/>
        </authorList>
    </citation>
    <scope>NUCLEOTIDE SEQUENCE [LARGE SCALE GENOMIC DNA]</scope>
    <source>
        <strain evidence="2 3">YU 961-1</strain>
    </source>
</reference>
<name>A0A2S6GDY6_9PSEU</name>
<protein>
    <submittedName>
        <fullName evidence="2">Fructosamine-3-kinase</fullName>
    </submittedName>
</protein>
<comment type="caution">
    <text evidence="2">The sequence shown here is derived from an EMBL/GenBank/DDBJ whole genome shotgun (WGS) entry which is preliminary data.</text>
</comment>
<dbReference type="OrthoDB" id="5291879at2"/>
<dbReference type="InterPro" id="IPR011009">
    <property type="entry name" value="Kinase-like_dom_sf"/>
</dbReference>
<evidence type="ECO:0000313" key="3">
    <source>
        <dbReference type="Proteomes" id="UP000239203"/>
    </source>
</evidence>
<dbReference type="EMBL" id="PTIX01000028">
    <property type="protein sequence ID" value="PPK63420.1"/>
    <property type="molecule type" value="Genomic_DNA"/>
</dbReference>
<dbReference type="Gene3D" id="3.30.200.20">
    <property type="entry name" value="Phosphorylase Kinase, domain 1"/>
    <property type="match status" value="1"/>
</dbReference>
<proteinExistence type="inferred from homology"/>
<evidence type="ECO:0000256" key="1">
    <source>
        <dbReference type="PIRNR" id="PIRNR006221"/>
    </source>
</evidence>
<sequence>MDPREAVVAVTELTGARAVAAYPLTDNVFEVDTDDGDLFVAKYDARTAAVTATAAGMDWLAEPGAVAVPQVRGADDRWLVMEQVEQSPWTPDAVAAFGRGLADLHSAGAPAFGASTGPERAWIGLAPLTCVPADTSWAAWYVTDRIEPYLRGAADRCLLDADGVHAVEQVCARVDDLAGPPEPPARLHGDLWHGNVLWTVERAWLIDPAAHGGHRETDLAMLSLFGCPELSRVLAAYHEHRPLADGWRARVPLHQLFPLLVHTVVFGGTYARQVADTARAALRA</sequence>
<dbReference type="Pfam" id="PF03881">
    <property type="entry name" value="Fructosamin_kin"/>
    <property type="match status" value="1"/>
</dbReference>
<dbReference type="InterPro" id="IPR016477">
    <property type="entry name" value="Fructo-/Ketosamine-3-kinase"/>
</dbReference>
<dbReference type="AlphaFoldDB" id="A0A2S6GDY6"/>
<dbReference type="RefSeq" id="WP_104482732.1">
    <property type="nucleotide sequence ID" value="NZ_CP154825.1"/>
</dbReference>
<keyword evidence="1 2" id="KW-0418">Kinase</keyword>
<comment type="similarity">
    <text evidence="1">Belongs to the fructosamine kinase family.</text>
</comment>